<organism evidence="5 6">
    <name type="scientific">Mycena belliarum</name>
    <dbReference type="NCBI Taxonomy" id="1033014"/>
    <lineage>
        <taxon>Eukaryota</taxon>
        <taxon>Fungi</taxon>
        <taxon>Dikarya</taxon>
        <taxon>Basidiomycota</taxon>
        <taxon>Agaricomycotina</taxon>
        <taxon>Agaricomycetes</taxon>
        <taxon>Agaricomycetidae</taxon>
        <taxon>Agaricales</taxon>
        <taxon>Marasmiineae</taxon>
        <taxon>Mycenaceae</taxon>
        <taxon>Mycena</taxon>
    </lineage>
</organism>
<dbReference type="Gene3D" id="1.25.40.120">
    <property type="entry name" value="Protein prenylyltransferase"/>
    <property type="match status" value="1"/>
</dbReference>
<gene>
    <name evidence="5" type="ORF">B0H15DRAFT_790135</name>
</gene>
<dbReference type="GO" id="GO:0005737">
    <property type="term" value="C:cytoplasm"/>
    <property type="evidence" value="ECO:0007669"/>
    <property type="project" value="TreeGrafter"/>
</dbReference>
<evidence type="ECO:0000256" key="3">
    <source>
        <dbReference type="ARBA" id="ARBA00022679"/>
    </source>
</evidence>
<evidence type="ECO:0000256" key="4">
    <source>
        <dbReference type="ARBA" id="ARBA00022737"/>
    </source>
</evidence>
<keyword evidence="2" id="KW-0637">Prenyltransferase</keyword>
<proteinExistence type="inferred from homology"/>
<dbReference type="Proteomes" id="UP001222325">
    <property type="component" value="Unassembled WGS sequence"/>
</dbReference>
<feature type="non-terminal residue" evidence="5">
    <location>
        <position position="1"/>
    </location>
</feature>
<evidence type="ECO:0000313" key="6">
    <source>
        <dbReference type="Proteomes" id="UP001222325"/>
    </source>
</evidence>
<keyword evidence="4" id="KW-0677">Repeat</keyword>
<keyword evidence="3" id="KW-0808">Transferase</keyword>
<accession>A0AAD6XK71</accession>
<dbReference type="EMBL" id="JARJCN010000077">
    <property type="protein sequence ID" value="KAJ7076834.1"/>
    <property type="molecule type" value="Genomic_DNA"/>
</dbReference>
<sequence>AVEIVPGGIEQWFTGPGQPSAEFPFLHSDDHLGVPQKNLYRLYLSALSDMKTAESSAVILLANPAHQTALNARKRLILAGTLSLQAEIDFSGRLLASSNAASKEAIVWAHRRWIFGQLYPRRSFPEIAPAAVEAEFELISRCCEACPRNYHAWSHHHFIVECIHVSLRESHPTDTPYLALFVGELVKLRRWVESHVSDYSAMHQLCTMIARLLSDDLPGYSSTFGEWGGAGTHFEHALSLVIAYPSHESLWAYLRAVVRLAPSLAASAISFTAPLDGPLRNRLVLWIDDCIT</sequence>
<comment type="similarity">
    <text evidence="1">Belongs to the protein prenyltransferase subunit alpha family.</text>
</comment>
<evidence type="ECO:0008006" key="7">
    <source>
        <dbReference type="Google" id="ProtNLM"/>
    </source>
</evidence>
<dbReference type="AlphaFoldDB" id="A0AAD6XK71"/>
<evidence type="ECO:0000256" key="2">
    <source>
        <dbReference type="ARBA" id="ARBA00022602"/>
    </source>
</evidence>
<evidence type="ECO:0000313" key="5">
    <source>
        <dbReference type="EMBL" id="KAJ7076834.1"/>
    </source>
</evidence>
<dbReference type="PANTHER" id="PTHR11129">
    <property type="entry name" value="PROTEIN FARNESYLTRANSFERASE ALPHA SUBUNIT/RAB GERANYLGERANYL TRANSFERASE ALPHA SUBUNIT"/>
    <property type="match status" value="1"/>
</dbReference>
<dbReference type="PROSITE" id="PS51147">
    <property type="entry name" value="PFTA"/>
    <property type="match status" value="1"/>
</dbReference>
<dbReference type="PANTHER" id="PTHR11129:SF3">
    <property type="entry name" value="PROTEIN PRENYLTRANSFERASE ALPHA SUBUNIT REPEAT-CONTAINING PROTEIN 1"/>
    <property type="match status" value="1"/>
</dbReference>
<name>A0AAD6XK71_9AGAR</name>
<dbReference type="SUPFAM" id="SSF48439">
    <property type="entry name" value="Protein prenylyltransferase"/>
    <property type="match status" value="1"/>
</dbReference>
<comment type="caution">
    <text evidence="5">The sequence shown here is derived from an EMBL/GenBank/DDBJ whole genome shotgun (WGS) entry which is preliminary data.</text>
</comment>
<reference evidence="5" key="1">
    <citation type="submission" date="2023-03" db="EMBL/GenBank/DDBJ databases">
        <title>Massive genome expansion in bonnet fungi (Mycena s.s.) driven by repeated elements and novel gene families across ecological guilds.</title>
        <authorList>
            <consortium name="Lawrence Berkeley National Laboratory"/>
            <person name="Harder C.B."/>
            <person name="Miyauchi S."/>
            <person name="Viragh M."/>
            <person name="Kuo A."/>
            <person name="Thoen E."/>
            <person name="Andreopoulos B."/>
            <person name="Lu D."/>
            <person name="Skrede I."/>
            <person name="Drula E."/>
            <person name="Henrissat B."/>
            <person name="Morin E."/>
            <person name="Kohler A."/>
            <person name="Barry K."/>
            <person name="LaButti K."/>
            <person name="Morin E."/>
            <person name="Salamov A."/>
            <person name="Lipzen A."/>
            <person name="Mereny Z."/>
            <person name="Hegedus B."/>
            <person name="Baldrian P."/>
            <person name="Stursova M."/>
            <person name="Weitz H."/>
            <person name="Taylor A."/>
            <person name="Grigoriev I.V."/>
            <person name="Nagy L.G."/>
            <person name="Martin F."/>
            <person name="Kauserud H."/>
        </authorList>
    </citation>
    <scope>NUCLEOTIDE SEQUENCE</scope>
    <source>
        <strain evidence="5">CBHHK173m</strain>
    </source>
</reference>
<dbReference type="GO" id="GO:0008318">
    <property type="term" value="F:protein prenyltransferase activity"/>
    <property type="evidence" value="ECO:0007669"/>
    <property type="project" value="InterPro"/>
</dbReference>
<keyword evidence="6" id="KW-1185">Reference proteome</keyword>
<dbReference type="Pfam" id="PF01239">
    <property type="entry name" value="PPTA"/>
    <property type="match status" value="1"/>
</dbReference>
<dbReference type="InterPro" id="IPR002088">
    <property type="entry name" value="Prenyl_trans_a"/>
</dbReference>
<evidence type="ECO:0000256" key="1">
    <source>
        <dbReference type="ARBA" id="ARBA00006734"/>
    </source>
</evidence>
<protein>
    <recommendedName>
        <fullName evidence="7">Protein prenyltransferase alpha subunit repeat-containing protein 1</fullName>
    </recommendedName>
</protein>